<feature type="domain" description="HMA" evidence="12">
    <location>
        <begin position="82"/>
        <end position="148"/>
    </location>
</feature>
<feature type="transmembrane region" description="Helical" evidence="11">
    <location>
        <begin position="516"/>
        <end position="538"/>
    </location>
</feature>
<feature type="transmembrane region" description="Helical" evidence="11">
    <location>
        <begin position="444"/>
        <end position="465"/>
    </location>
</feature>
<dbReference type="Gene3D" id="3.40.1110.10">
    <property type="entry name" value="Calcium-transporting ATPase, cytoplasmic domain N"/>
    <property type="match status" value="1"/>
</dbReference>
<dbReference type="SUPFAM" id="SSF81660">
    <property type="entry name" value="Metal cation-transporting ATPase, ATP-binding domain N"/>
    <property type="match status" value="1"/>
</dbReference>
<dbReference type="InterPro" id="IPR036163">
    <property type="entry name" value="HMA_dom_sf"/>
</dbReference>
<dbReference type="Gene3D" id="2.70.150.10">
    <property type="entry name" value="Calcium-transporting ATPase, cytoplasmic transduction domain A"/>
    <property type="match status" value="1"/>
</dbReference>
<dbReference type="PANTHER" id="PTHR46594">
    <property type="entry name" value="P-TYPE CATION-TRANSPORTING ATPASE"/>
    <property type="match status" value="1"/>
</dbReference>
<keyword evidence="4 11" id="KW-0479">Metal-binding</keyword>
<keyword evidence="9" id="KW-0406">Ion transport</keyword>
<dbReference type="InterPro" id="IPR023298">
    <property type="entry name" value="ATPase_P-typ_TM_dom_sf"/>
</dbReference>
<keyword evidence="8" id="KW-0186">Copper</keyword>
<dbReference type="InterPro" id="IPR023299">
    <property type="entry name" value="ATPase_P-typ_cyto_dom_N"/>
</dbReference>
<comment type="caution">
    <text evidence="13">The sequence shown here is derived from an EMBL/GenBank/DDBJ whole genome shotgun (WGS) entry which is preliminary data.</text>
</comment>
<proteinExistence type="inferred from homology"/>
<dbReference type="InterPro" id="IPR017969">
    <property type="entry name" value="Heavy-metal-associated_CS"/>
</dbReference>
<dbReference type="PROSITE" id="PS01047">
    <property type="entry name" value="HMA_1"/>
    <property type="match status" value="4"/>
</dbReference>
<dbReference type="SUPFAM" id="SSF81653">
    <property type="entry name" value="Calcium ATPase, transduction domain A"/>
    <property type="match status" value="1"/>
</dbReference>
<feature type="domain" description="HMA" evidence="12">
    <location>
        <begin position="279"/>
        <end position="345"/>
    </location>
</feature>
<dbReference type="CDD" id="cd02094">
    <property type="entry name" value="P-type_ATPase_Cu-like"/>
    <property type="match status" value="1"/>
</dbReference>
<evidence type="ECO:0000256" key="3">
    <source>
        <dbReference type="ARBA" id="ARBA00022692"/>
    </source>
</evidence>
<dbReference type="SUPFAM" id="SSF81665">
    <property type="entry name" value="Calcium ATPase, transmembrane domain M"/>
    <property type="match status" value="1"/>
</dbReference>
<keyword evidence="3 11" id="KW-0812">Transmembrane</keyword>
<organism evidence="13 14">
    <name type="scientific">Basidiobolus ranarum</name>
    <dbReference type="NCBI Taxonomy" id="34480"/>
    <lineage>
        <taxon>Eukaryota</taxon>
        <taxon>Fungi</taxon>
        <taxon>Fungi incertae sedis</taxon>
        <taxon>Zoopagomycota</taxon>
        <taxon>Entomophthoromycotina</taxon>
        <taxon>Basidiobolomycetes</taxon>
        <taxon>Basidiobolales</taxon>
        <taxon>Basidiobolaceae</taxon>
        <taxon>Basidiobolus</taxon>
    </lineage>
</organism>
<evidence type="ECO:0000256" key="8">
    <source>
        <dbReference type="ARBA" id="ARBA00023008"/>
    </source>
</evidence>
<feature type="transmembrane region" description="Helical" evidence="11">
    <location>
        <begin position="747"/>
        <end position="769"/>
    </location>
</feature>
<feature type="transmembrane region" description="Helical" evidence="11">
    <location>
        <begin position="485"/>
        <end position="504"/>
    </location>
</feature>
<dbReference type="PANTHER" id="PTHR46594:SF4">
    <property type="entry name" value="P-TYPE CATION-TRANSPORTING ATPASE"/>
    <property type="match status" value="1"/>
</dbReference>
<dbReference type="InterPro" id="IPR001757">
    <property type="entry name" value="P_typ_ATPase"/>
</dbReference>
<feature type="transmembrane region" description="Helical" evidence="11">
    <location>
        <begin position="708"/>
        <end position="727"/>
    </location>
</feature>
<dbReference type="PROSITE" id="PS00154">
    <property type="entry name" value="ATPASE_E1_E2"/>
    <property type="match status" value="1"/>
</dbReference>
<dbReference type="InterPro" id="IPR006121">
    <property type="entry name" value="HMA_dom"/>
</dbReference>
<reference evidence="13 14" key="1">
    <citation type="submission" date="2023-04" db="EMBL/GenBank/DDBJ databases">
        <title>Genome of Basidiobolus ranarum AG-B5.</title>
        <authorList>
            <person name="Stajich J.E."/>
            <person name="Carter-House D."/>
            <person name="Gryganskyi A."/>
        </authorList>
    </citation>
    <scope>NUCLEOTIDE SEQUENCE [LARGE SCALE GENOMIC DNA]</scope>
    <source>
        <strain evidence="13 14">AG-B5</strain>
    </source>
</reference>
<dbReference type="Pfam" id="PF00403">
    <property type="entry name" value="HMA"/>
    <property type="match status" value="5"/>
</dbReference>
<protein>
    <submittedName>
        <fullName evidence="13">Cu(2+)-transporting P-type ATPase</fullName>
    </submittedName>
</protein>
<dbReference type="InterPro" id="IPR008250">
    <property type="entry name" value="ATPase_P-typ_transduc_dom_A_sf"/>
</dbReference>
<dbReference type="NCBIfam" id="TIGR01494">
    <property type="entry name" value="ATPase_P-type"/>
    <property type="match status" value="1"/>
</dbReference>
<name>A0ABR2WWW4_9FUNG</name>
<feature type="domain" description="HMA" evidence="12">
    <location>
        <begin position="4"/>
        <end position="70"/>
    </location>
</feature>
<comment type="subcellular location">
    <subcellularLocation>
        <location evidence="1 11">Membrane</location>
    </subcellularLocation>
</comment>
<dbReference type="SUPFAM" id="SSF56784">
    <property type="entry name" value="HAD-like"/>
    <property type="match status" value="1"/>
</dbReference>
<dbReference type="InterPro" id="IPR059000">
    <property type="entry name" value="ATPase_P-type_domA"/>
</dbReference>
<dbReference type="InterPro" id="IPR044492">
    <property type="entry name" value="P_typ_ATPase_HD_dom"/>
</dbReference>
<dbReference type="CDD" id="cd00371">
    <property type="entry name" value="HMA"/>
    <property type="match status" value="5"/>
</dbReference>
<keyword evidence="11" id="KW-0547">Nucleotide-binding</keyword>
<sequence length="1189" mass="128313">MTQETISLNVHGMTCQSCVKAINTALEPLGGVVQVKVSLENNTVEIGFEPQLIEVKVLVEAIENCGFLVSLPSQLSLISKSTTIELDIKGMTCQSCVKAIESVLLPNPGVIDLRVSLEQNNATVTFEEDVIALKEIVSTIEDCGFEVKSPLELVGPTPMETCVIPVEGMTCQSCVRAIEQALKPLDGVDSVSVDLDAKQATVVYDQAVINKQFIIGTIEDCGFEVPTGPIKKVKDSQIDRAMALLEEFPSIAYDKNIDPADMIPLISIRSHQFDQESVVAGSVSVHGMSCASCVANIERTSMGHHGIVSITVSLLSERADVQYDSNVISLDEIANIISAIGFEAAPIEMNRQGDVTLKIFGMTCASCVNSIEKEISKMPGVSSISVNLALESAHILFDSEITGIRNIVNRIHEIGFDALLSDFNSNAQLESLEKTREIQEWKRAFYRALFFTLPVLAIHKFFPYFSWGRSFIHYNLLPGLPLGDLIQMILTIPVQFGVGNRFYISAYKAIAHGNPTMDVLVILGTSSAFFFSLLSLIISILHPKHPQPSTFFEASAMLITFVTLGRYLENKAKSKTSTALSKLISLTPSTAVLLEHDDDGHVIQEKKISTDLVQKGDILKIFPGEKVPADGTVKSGSSSVDESMVTGEPIPISKKPGDSVIGGTVNGMGSFTMEATRVGSETALSQIVKLVEEAQTKKAPIQAMADTIAGYFVPTVIALGLGTFFVWLTICYTTEHLPQMFYEDSSFVFVCLKLCISVIVVACPCALGLSVPTAVMVGTGVGAQHGILIKGGEPLETAHKITKLVFDKTGTLTMGKLGVTHFEISPFAAHLSSDKFWRLITAVESNSEHPLGRAIVLYTEQQMNLDLSDIDIADFEAAPGLGVVCRATIAESTTEVVIGNEKLLLQKQCDIPGDLSEVIKSHRRKGNVVILISLDSNFAGFICLSDVIRPEARRAIKALDKMGISCAMVTGDQELTAQAIAAECGITEIHAGVSPLGKTHIIQSMQSEGEVVAMVGDGINDSPALAASDVGIAVCSGTDIAMEAASIVLMRADLCDVVAAIDLSRVIFQRIRMNFIWASAYNLVAIPIAMGFFLPWGVMMHPMIAGAAMAFSSVSVVCSSLLLKFYKKPNCEGENIGPNMEMEMQTTSLHDNEILFESENLMGNIRGNLAPGFSQTYMKLSDTESEIIL</sequence>
<evidence type="ECO:0000256" key="4">
    <source>
        <dbReference type="ARBA" id="ARBA00022723"/>
    </source>
</evidence>
<keyword evidence="11" id="KW-0067">ATP-binding</keyword>
<evidence type="ECO:0000259" key="12">
    <source>
        <dbReference type="PROSITE" id="PS50846"/>
    </source>
</evidence>
<dbReference type="SUPFAM" id="SSF55008">
    <property type="entry name" value="HMA, heavy metal-associated domain"/>
    <property type="match status" value="5"/>
</dbReference>
<dbReference type="Gene3D" id="3.40.50.1000">
    <property type="entry name" value="HAD superfamily/HAD-like"/>
    <property type="match status" value="1"/>
</dbReference>
<dbReference type="PRINTS" id="PR00119">
    <property type="entry name" value="CATATPASE"/>
</dbReference>
<feature type="transmembrane region" description="Helical" evidence="11">
    <location>
        <begin position="1103"/>
        <end position="1123"/>
    </location>
</feature>
<keyword evidence="14" id="KW-1185">Reference proteome</keyword>
<evidence type="ECO:0000313" key="14">
    <source>
        <dbReference type="Proteomes" id="UP001479436"/>
    </source>
</evidence>
<evidence type="ECO:0000256" key="11">
    <source>
        <dbReference type="RuleBase" id="RU362081"/>
    </source>
</evidence>
<evidence type="ECO:0000256" key="10">
    <source>
        <dbReference type="ARBA" id="ARBA00023136"/>
    </source>
</evidence>
<keyword evidence="2" id="KW-0813">Transport</keyword>
<keyword evidence="7 11" id="KW-1133">Transmembrane helix</keyword>
<dbReference type="EMBL" id="JASJQH010000200">
    <property type="protein sequence ID" value="KAK9766013.1"/>
    <property type="molecule type" value="Genomic_DNA"/>
</dbReference>
<evidence type="ECO:0000256" key="2">
    <source>
        <dbReference type="ARBA" id="ARBA00022448"/>
    </source>
</evidence>
<evidence type="ECO:0000256" key="5">
    <source>
        <dbReference type="ARBA" id="ARBA00022737"/>
    </source>
</evidence>
<gene>
    <name evidence="13" type="primary">CCC2_1</name>
    <name evidence="13" type="ORF">K7432_005218</name>
</gene>
<dbReference type="InterPro" id="IPR023214">
    <property type="entry name" value="HAD_sf"/>
</dbReference>
<dbReference type="PROSITE" id="PS50846">
    <property type="entry name" value="HMA_2"/>
    <property type="match status" value="5"/>
</dbReference>
<dbReference type="Pfam" id="PF00702">
    <property type="entry name" value="Hydrolase"/>
    <property type="match status" value="1"/>
</dbReference>
<keyword evidence="10 11" id="KW-0472">Membrane</keyword>
<feature type="transmembrane region" description="Helical" evidence="11">
    <location>
        <begin position="1075"/>
        <end position="1097"/>
    </location>
</feature>
<dbReference type="InterPro" id="IPR006122">
    <property type="entry name" value="HMA_Cu_ion-bd"/>
</dbReference>
<evidence type="ECO:0000256" key="6">
    <source>
        <dbReference type="ARBA" id="ARBA00022967"/>
    </source>
</evidence>
<dbReference type="NCBIfam" id="TIGR01525">
    <property type="entry name" value="ATPase-IB_hvy"/>
    <property type="match status" value="1"/>
</dbReference>
<evidence type="ECO:0000313" key="13">
    <source>
        <dbReference type="EMBL" id="KAK9766013.1"/>
    </source>
</evidence>
<feature type="domain" description="HMA" evidence="12">
    <location>
        <begin position="160"/>
        <end position="226"/>
    </location>
</feature>
<comment type="similarity">
    <text evidence="11">Belongs to the cation transport ATPase (P-type) (TC 3.A.3) family. Type IB subfamily.</text>
</comment>
<keyword evidence="6" id="KW-1278">Translocase</keyword>
<evidence type="ECO:0000256" key="1">
    <source>
        <dbReference type="ARBA" id="ARBA00004370"/>
    </source>
</evidence>
<dbReference type="InterPro" id="IPR027256">
    <property type="entry name" value="P-typ_ATPase_IB"/>
</dbReference>
<dbReference type="Gene3D" id="3.30.70.100">
    <property type="match status" value="5"/>
</dbReference>
<dbReference type="Pfam" id="PF00122">
    <property type="entry name" value="E1-E2_ATPase"/>
    <property type="match status" value="1"/>
</dbReference>
<dbReference type="Proteomes" id="UP001479436">
    <property type="component" value="Unassembled WGS sequence"/>
</dbReference>
<dbReference type="SFLD" id="SFLDF00027">
    <property type="entry name" value="p-type_atpase"/>
    <property type="match status" value="1"/>
</dbReference>
<dbReference type="PRINTS" id="PR00942">
    <property type="entry name" value="CUATPASEI"/>
</dbReference>
<feature type="domain" description="HMA" evidence="12">
    <location>
        <begin position="353"/>
        <end position="419"/>
    </location>
</feature>
<keyword evidence="5" id="KW-0677">Repeat</keyword>
<evidence type="ECO:0000256" key="9">
    <source>
        <dbReference type="ARBA" id="ARBA00023065"/>
    </source>
</evidence>
<dbReference type="SFLD" id="SFLDS00003">
    <property type="entry name" value="Haloacid_Dehalogenase"/>
    <property type="match status" value="1"/>
</dbReference>
<evidence type="ECO:0000256" key="7">
    <source>
        <dbReference type="ARBA" id="ARBA00022989"/>
    </source>
</evidence>
<feature type="transmembrane region" description="Helical" evidence="11">
    <location>
        <begin position="550"/>
        <end position="568"/>
    </location>
</feature>
<accession>A0ABR2WWW4</accession>
<dbReference type="InterPro" id="IPR018303">
    <property type="entry name" value="ATPase_P-typ_P_site"/>
</dbReference>
<dbReference type="NCBIfam" id="TIGR00003">
    <property type="entry name" value="copper ion binding protein"/>
    <property type="match status" value="5"/>
</dbReference>
<dbReference type="SFLD" id="SFLDG00002">
    <property type="entry name" value="C1.7:_P-type_atpase_like"/>
    <property type="match status" value="1"/>
</dbReference>
<dbReference type="InterPro" id="IPR036412">
    <property type="entry name" value="HAD-like_sf"/>
</dbReference>